<dbReference type="RefSeq" id="XP_025835835.1">
    <property type="nucleotide sequence ID" value="XM_025980050.1"/>
</dbReference>
<reference evidence="3" key="1">
    <citation type="submission" date="2025-08" db="UniProtKB">
        <authorList>
            <consortium name="RefSeq"/>
        </authorList>
    </citation>
    <scope>IDENTIFICATION</scope>
    <source>
        <tissue evidence="3">Entire body</tissue>
    </source>
</reference>
<dbReference type="KEGG" id="apln:112906232"/>
<dbReference type="OrthoDB" id="6781330at2759"/>
<feature type="domain" description="GAG-pre-integrase" evidence="1">
    <location>
        <begin position="34"/>
        <end position="93"/>
    </location>
</feature>
<dbReference type="InParanoid" id="A0A7F5RIZ4"/>
<proteinExistence type="predicted"/>
<gene>
    <name evidence="3" type="primary">LOC112906232</name>
</gene>
<accession>A0A7F5RIZ4</accession>
<name>A0A7F5RIZ4_AGRPL</name>
<dbReference type="GeneID" id="112906232"/>
<protein>
    <submittedName>
        <fullName evidence="3">Uncharacterized protein LOC112906232</fullName>
    </submittedName>
</protein>
<sequence length="125" mass="14381">MNREHTEECNKDVSIIKAKENQAVLSMAQREGNLYKVMFRQPTENTSLIATSIVTWHERLAHQNLKEILKKNNIKFINGWNNQVCNACALGKQHRVTHPENDKTAVQLLDLVHVDLGESEERSTF</sequence>
<evidence type="ECO:0000313" key="2">
    <source>
        <dbReference type="Proteomes" id="UP000192223"/>
    </source>
</evidence>
<dbReference type="AlphaFoldDB" id="A0A7F5RIZ4"/>
<dbReference type="Proteomes" id="UP000192223">
    <property type="component" value="Unplaced"/>
</dbReference>
<dbReference type="InterPro" id="IPR025724">
    <property type="entry name" value="GAG-pre-integrase_dom"/>
</dbReference>
<dbReference type="Pfam" id="PF13976">
    <property type="entry name" value="gag_pre-integrs"/>
    <property type="match status" value="1"/>
</dbReference>
<keyword evidence="2" id="KW-1185">Reference proteome</keyword>
<evidence type="ECO:0000259" key="1">
    <source>
        <dbReference type="Pfam" id="PF13976"/>
    </source>
</evidence>
<evidence type="ECO:0000313" key="3">
    <source>
        <dbReference type="RefSeq" id="XP_025835835.1"/>
    </source>
</evidence>
<organism evidence="2 3">
    <name type="scientific">Agrilus planipennis</name>
    <name type="common">Emerald ash borer</name>
    <name type="synonym">Agrilus marcopoli</name>
    <dbReference type="NCBI Taxonomy" id="224129"/>
    <lineage>
        <taxon>Eukaryota</taxon>
        <taxon>Metazoa</taxon>
        <taxon>Ecdysozoa</taxon>
        <taxon>Arthropoda</taxon>
        <taxon>Hexapoda</taxon>
        <taxon>Insecta</taxon>
        <taxon>Pterygota</taxon>
        <taxon>Neoptera</taxon>
        <taxon>Endopterygota</taxon>
        <taxon>Coleoptera</taxon>
        <taxon>Polyphaga</taxon>
        <taxon>Elateriformia</taxon>
        <taxon>Buprestoidea</taxon>
        <taxon>Buprestidae</taxon>
        <taxon>Agrilinae</taxon>
        <taxon>Agrilus</taxon>
    </lineage>
</organism>